<dbReference type="EMBL" id="PZZZ01000010">
    <property type="protein sequence ID" value="PTM90206.1"/>
    <property type="molecule type" value="Genomic_DNA"/>
</dbReference>
<keyword evidence="1" id="KW-0472">Membrane</keyword>
<feature type="transmembrane region" description="Helical" evidence="1">
    <location>
        <begin position="155"/>
        <end position="183"/>
    </location>
</feature>
<evidence type="ECO:0000313" key="2">
    <source>
        <dbReference type="EMBL" id="PTM90206.1"/>
    </source>
</evidence>
<evidence type="ECO:0000313" key="3">
    <source>
        <dbReference type="Proteomes" id="UP000241247"/>
    </source>
</evidence>
<name>A0A2T5ATZ9_MYCDI</name>
<keyword evidence="3" id="KW-1185">Reference proteome</keyword>
<dbReference type="Proteomes" id="UP000241247">
    <property type="component" value="Unassembled WGS sequence"/>
</dbReference>
<feature type="transmembrane region" description="Helical" evidence="1">
    <location>
        <begin position="108"/>
        <end position="135"/>
    </location>
</feature>
<accession>A0A2T5ATZ9</accession>
<keyword evidence="1" id="KW-1133">Transmembrane helix</keyword>
<gene>
    <name evidence="2" type="ORF">C7449_11089</name>
</gene>
<feature type="transmembrane region" description="Helical" evidence="1">
    <location>
        <begin position="37"/>
        <end position="56"/>
    </location>
</feature>
<proteinExistence type="predicted"/>
<keyword evidence="1" id="KW-0812">Transmembrane</keyword>
<comment type="caution">
    <text evidence="2">The sequence shown here is derived from an EMBL/GenBank/DDBJ whole genome shotgun (WGS) entry which is preliminary data.</text>
</comment>
<protein>
    <submittedName>
        <fullName evidence="2">Uncharacterized protein</fullName>
    </submittedName>
</protein>
<dbReference type="AlphaFoldDB" id="A0A2T5ATZ9"/>
<evidence type="ECO:0000256" key="1">
    <source>
        <dbReference type="SAM" id="Phobius"/>
    </source>
</evidence>
<feature type="transmembrane region" description="Helical" evidence="1">
    <location>
        <begin position="76"/>
        <end position="96"/>
    </location>
</feature>
<organism evidence="2 3">
    <name type="scientific">Mycoplana dimorpha</name>
    <dbReference type="NCBI Taxonomy" id="28320"/>
    <lineage>
        <taxon>Bacteria</taxon>
        <taxon>Pseudomonadati</taxon>
        <taxon>Pseudomonadota</taxon>
        <taxon>Alphaproteobacteria</taxon>
        <taxon>Hyphomicrobiales</taxon>
        <taxon>Rhizobiaceae</taxon>
        <taxon>Mycoplana</taxon>
    </lineage>
</organism>
<reference evidence="2 3" key="1">
    <citation type="submission" date="2018-04" db="EMBL/GenBank/DDBJ databases">
        <title>Genomic Encyclopedia of Type Strains, Phase IV (KMG-IV): sequencing the most valuable type-strain genomes for metagenomic binning, comparative biology and taxonomic classification.</title>
        <authorList>
            <person name="Goeker M."/>
        </authorList>
    </citation>
    <scope>NUCLEOTIDE SEQUENCE [LARGE SCALE GENOMIC DNA]</scope>
    <source>
        <strain evidence="2 3">DSM 7138</strain>
    </source>
</reference>
<sequence length="187" mass="20339">MARRAADTLTMIAARQHLLRKPASSPADRPARIVPPLLPLSAGALGWGILMALSMLPSLYLRNRFATVHVEALTVLYFAGGLLAWPFIIPAIRLVARNASAEARFAACFVLLASGTIAMTAFLFAMEYWLFYAQWHQPLLSRMGLKQLIGTVASGVYQFAVMGLGLYLPIGLPVLAGVSLWLAKAMR</sequence>